<dbReference type="InterPro" id="IPR029016">
    <property type="entry name" value="GAF-like_dom_sf"/>
</dbReference>
<dbReference type="Pfam" id="PF01590">
    <property type="entry name" value="GAF"/>
    <property type="match status" value="1"/>
</dbReference>
<evidence type="ECO:0000313" key="4">
    <source>
        <dbReference type="Proteomes" id="UP001622690"/>
    </source>
</evidence>
<name>A0ABZ1IN92_9ACTN</name>
<dbReference type="Proteomes" id="UP001622690">
    <property type="component" value="Chromosome"/>
</dbReference>
<reference evidence="3 4" key="1">
    <citation type="submission" date="2022-10" db="EMBL/GenBank/DDBJ databases">
        <title>The complete genomes of actinobacterial strains from the NBC collection.</title>
        <authorList>
            <person name="Joergensen T.S."/>
            <person name="Alvarez Arevalo M."/>
            <person name="Sterndorff E.B."/>
            <person name="Faurdal D."/>
            <person name="Vuksanovic O."/>
            <person name="Mourched A.-S."/>
            <person name="Charusanti P."/>
            <person name="Shaw S."/>
            <person name="Blin K."/>
            <person name="Weber T."/>
        </authorList>
    </citation>
    <scope>NUCLEOTIDE SEQUENCE [LARGE SCALE GENOMIC DNA]</scope>
    <source>
        <strain evidence="3 4">NBC_00206</strain>
    </source>
</reference>
<proteinExistence type="predicted"/>
<evidence type="ECO:0000256" key="1">
    <source>
        <dbReference type="SAM" id="Phobius"/>
    </source>
</evidence>
<dbReference type="SUPFAM" id="SSF55781">
    <property type="entry name" value="GAF domain-like"/>
    <property type="match status" value="1"/>
</dbReference>
<evidence type="ECO:0000259" key="2">
    <source>
        <dbReference type="Pfam" id="PF01590"/>
    </source>
</evidence>
<keyword evidence="1" id="KW-0472">Membrane</keyword>
<sequence>MSNPQRAKKWRRIVVVCATIFFPGITFIVGSVASQVNGTARLIYISIGASTATLAAYFALRIKRKSNSAQLVEFGESLCAIMEHLAWLAENPDDAAERRARIRDKAVTLLATHVSPTARCAFYALESQSQGTCFHRRGSSGNMKALETYPVADGSGSDLLYIMNRKNVISIPDTRKTNGNPSFNLGDDYRTAIVAPVYAGEEAKGVLILDAPKVGDLAEVHESLVRMFANILAVTQAATPA</sequence>
<accession>A0ABZ1IN92</accession>
<dbReference type="InterPro" id="IPR003018">
    <property type="entry name" value="GAF"/>
</dbReference>
<feature type="transmembrane region" description="Helical" evidence="1">
    <location>
        <begin position="42"/>
        <end position="60"/>
    </location>
</feature>
<dbReference type="Gene3D" id="3.30.450.40">
    <property type="match status" value="1"/>
</dbReference>
<protein>
    <submittedName>
        <fullName evidence="3">GAF domain-containing protein</fullName>
    </submittedName>
</protein>
<feature type="domain" description="GAF" evidence="2">
    <location>
        <begin position="108"/>
        <end position="234"/>
    </location>
</feature>
<dbReference type="EMBL" id="CP108125">
    <property type="protein sequence ID" value="WTO81106.1"/>
    <property type="molecule type" value="Genomic_DNA"/>
</dbReference>
<keyword evidence="1" id="KW-0812">Transmembrane</keyword>
<keyword evidence="4" id="KW-1185">Reference proteome</keyword>
<organism evidence="3 4">
    <name type="scientific">Streptomyces nigra</name>
    <dbReference type="NCBI Taxonomy" id="1827580"/>
    <lineage>
        <taxon>Bacteria</taxon>
        <taxon>Bacillati</taxon>
        <taxon>Actinomycetota</taxon>
        <taxon>Actinomycetes</taxon>
        <taxon>Kitasatosporales</taxon>
        <taxon>Streptomycetaceae</taxon>
        <taxon>Streptomyces</taxon>
    </lineage>
</organism>
<evidence type="ECO:0000313" key="3">
    <source>
        <dbReference type="EMBL" id="WTO81106.1"/>
    </source>
</evidence>
<feature type="transmembrane region" description="Helical" evidence="1">
    <location>
        <begin position="12"/>
        <end position="36"/>
    </location>
</feature>
<dbReference type="RefSeq" id="WP_406256084.1">
    <property type="nucleotide sequence ID" value="NZ_CP108125.1"/>
</dbReference>
<keyword evidence="1" id="KW-1133">Transmembrane helix</keyword>
<gene>
    <name evidence="3" type="ORF">OHU27_01230</name>
</gene>